<feature type="domain" description="Bromo" evidence="4">
    <location>
        <begin position="537"/>
        <end position="607"/>
    </location>
</feature>
<dbReference type="InterPro" id="IPR036427">
    <property type="entry name" value="Bromodomain-like_sf"/>
</dbReference>
<dbReference type="SMART" id="SM00297">
    <property type="entry name" value="BROMO"/>
    <property type="match status" value="1"/>
</dbReference>
<feature type="region of interest" description="Disordered" evidence="3">
    <location>
        <begin position="316"/>
        <end position="352"/>
    </location>
</feature>
<dbReference type="Pfam" id="PF00439">
    <property type="entry name" value="Bromodomain"/>
    <property type="match status" value="1"/>
</dbReference>
<dbReference type="GO" id="GO:0140672">
    <property type="term" value="C:ATAC complex"/>
    <property type="evidence" value="ECO:0007669"/>
    <property type="project" value="TreeGrafter"/>
</dbReference>
<keyword evidence="1 2" id="KW-0103">Bromodomain</keyword>
<dbReference type="Gene3D" id="3.40.630.30">
    <property type="match status" value="1"/>
</dbReference>
<dbReference type="STRING" id="50429.A0A2B4S088"/>
<dbReference type="OrthoDB" id="1937912at2759"/>
<evidence type="ECO:0000256" key="1">
    <source>
        <dbReference type="ARBA" id="ARBA00023117"/>
    </source>
</evidence>
<reference evidence="6" key="1">
    <citation type="journal article" date="2017" name="bioRxiv">
        <title>Comparative analysis of the genomes of Stylophora pistillata and Acropora digitifera provides evidence for extensive differences between species of corals.</title>
        <authorList>
            <person name="Voolstra C.R."/>
            <person name="Li Y."/>
            <person name="Liew Y.J."/>
            <person name="Baumgarten S."/>
            <person name="Zoccola D."/>
            <person name="Flot J.-F."/>
            <person name="Tambutte S."/>
            <person name="Allemand D."/>
            <person name="Aranda M."/>
        </authorList>
    </citation>
    <scope>NUCLEOTIDE SEQUENCE [LARGE SCALE GENOMIC DNA]</scope>
</reference>
<dbReference type="InterPro" id="IPR009464">
    <property type="entry name" value="PCAF_N"/>
</dbReference>
<dbReference type="EMBL" id="LSMT01000228">
    <property type="protein sequence ID" value="PFX22826.1"/>
    <property type="molecule type" value="Genomic_DNA"/>
</dbReference>
<organism evidence="5 6">
    <name type="scientific">Stylophora pistillata</name>
    <name type="common">Smooth cauliflower coral</name>
    <dbReference type="NCBI Taxonomy" id="50429"/>
    <lineage>
        <taxon>Eukaryota</taxon>
        <taxon>Metazoa</taxon>
        <taxon>Cnidaria</taxon>
        <taxon>Anthozoa</taxon>
        <taxon>Hexacorallia</taxon>
        <taxon>Scleractinia</taxon>
        <taxon>Astrocoeniina</taxon>
        <taxon>Pocilloporidae</taxon>
        <taxon>Stylophora</taxon>
    </lineage>
</organism>
<dbReference type="Pfam" id="PF06466">
    <property type="entry name" value="PCAF_N"/>
    <property type="match status" value="1"/>
</dbReference>
<dbReference type="CDD" id="cd05509">
    <property type="entry name" value="Bromo_gcn5_like"/>
    <property type="match status" value="1"/>
</dbReference>
<keyword evidence="6" id="KW-1185">Reference proteome</keyword>
<dbReference type="PANTHER" id="PTHR45750">
    <property type="entry name" value="GH11602P"/>
    <property type="match status" value="1"/>
</dbReference>
<dbReference type="InterPro" id="IPR016181">
    <property type="entry name" value="Acyl_CoA_acyltransferase"/>
</dbReference>
<evidence type="ECO:0000256" key="2">
    <source>
        <dbReference type="PROSITE-ProRule" id="PRU00035"/>
    </source>
</evidence>
<evidence type="ECO:0000256" key="3">
    <source>
        <dbReference type="SAM" id="MobiDB-lite"/>
    </source>
</evidence>
<dbReference type="InterPro" id="IPR037800">
    <property type="entry name" value="GCN5"/>
</dbReference>
<dbReference type="GO" id="GO:0045944">
    <property type="term" value="P:positive regulation of transcription by RNA polymerase II"/>
    <property type="evidence" value="ECO:0007669"/>
    <property type="project" value="TreeGrafter"/>
</dbReference>
<dbReference type="SUPFAM" id="SSF47370">
    <property type="entry name" value="Bromodomain"/>
    <property type="match status" value="1"/>
</dbReference>
<keyword evidence="5" id="KW-0808">Transferase</keyword>
<dbReference type="InterPro" id="IPR001487">
    <property type="entry name" value="Bromodomain"/>
</dbReference>
<dbReference type="GO" id="GO:0005634">
    <property type="term" value="C:nucleus"/>
    <property type="evidence" value="ECO:0007669"/>
    <property type="project" value="InterPro"/>
</dbReference>
<dbReference type="AlphaFoldDB" id="A0A2B4S088"/>
<dbReference type="PANTHER" id="PTHR45750:SF3">
    <property type="entry name" value="HISTONE ACETYLTRANSFERASE"/>
    <property type="match status" value="1"/>
</dbReference>
<dbReference type="SUPFAM" id="SSF55729">
    <property type="entry name" value="Acyl-CoA N-acyltransferases (Nat)"/>
    <property type="match status" value="1"/>
</dbReference>
<comment type="caution">
    <text evidence="5">The sequence shown here is derived from an EMBL/GenBank/DDBJ whole genome shotgun (WGS) entry which is preliminary data.</text>
</comment>
<name>A0A2B4S088_STYPI</name>
<evidence type="ECO:0000259" key="4">
    <source>
        <dbReference type="PROSITE" id="PS50014"/>
    </source>
</evidence>
<proteinExistence type="predicted"/>
<dbReference type="Proteomes" id="UP000225706">
    <property type="component" value="Unassembled WGS sequence"/>
</dbReference>
<dbReference type="PROSITE" id="PS50014">
    <property type="entry name" value="BROMODOMAIN_2"/>
    <property type="match status" value="1"/>
</dbReference>
<dbReference type="PRINTS" id="PR00503">
    <property type="entry name" value="BROMODOMAIN"/>
</dbReference>
<dbReference type="GO" id="GO:0010484">
    <property type="term" value="F:histone H3 acetyltransferase activity"/>
    <property type="evidence" value="ECO:0007669"/>
    <property type="project" value="TreeGrafter"/>
</dbReference>
<evidence type="ECO:0000313" key="6">
    <source>
        <dbReference type="Proteomes" id="UP000225706"/>
    </source>
</evidence>
<accession>A0A2B4S088</accession>
<dbReference type="Gene3D" id="1.20.920.10">
    <property type="entry name" value="Bromodomain-like"/>
    <property type="match status" value="1"/>
</dbReference>
<sequence>MKFLAEDSCKCNGWKNPNPPPTPTRVDLSQPLANLTDPCRSCGHTLGAHISHLHDIPEDELNRLLCMVIDVENLFMCVHKEEDADTKQVYFYLFKILRKGILQMSNVTVEGPLGTPPFEKPSIGKAVLNFVLYKFGHLPQREWQIMHDLAKMFLHCLNHWKLETPTVKKQHSQGEELAAYKANYTRWLCYCQVPVFCDSLKKYDPTAVFGRTLLRSVFSVMRRQLLEKFRAEKDKMPPDKRTIVLTHFPRFLSMLEEEVYGENSPVWEDDFTVPQSLSLGPSRFVSPLTPLTDKGDSLVATASSAVGSSLTSMSSMLQLSSSTSPTEDLTGVTGEKRSSEDDGSVDNSAKRQKLAGDVPVEVLTQIVETISDPSAMLGPEGYGTHLMNHLKDYHVKHSVLNFLTYADEYAIGYFKKQGFSKDIRMQKSSYIGYIKDYEGATLMHCAINSRIQYTEFSTIIRKQKEIVKQLMERKQTEIRKVYPGLKCFQEGVRQIPVESIPGIRETGWKPSLTKSEDDTADADHLQTQLKNILTQVKNHASSWPFQRPVEISEAPDYYDHIKYPMDLRTMTERLKSGYFSSKKLFIADMMRIFTNCRTYNAPETEYYKCANTVERFFLSKVKELRKTS</sequence>
<gene>
    <name evidence="5" type="primary">KAT2A</name>
    <name evidence="5" type="ORF">AWC38_SpisGene12659</name>
</gene>
<evidence type="ECO:0000313" key="5">
    <source>
        <dbReference type="EMBL" id="PFX22826.1"/>
    </source>
</evidence>
<protein>
    <submittedName>
        <fullName evidence="5">Histone acetyltransferase KAT2A</fullName>
    </submittedName>
</protein>